<evidence type="ECO:0000256" key="1">
    <source>
        <dbReference type="SAM" id="SignalP"/>
    </source>
</evidence>
<accession>A0ABR7Z1L0</accession>
<organism evidence="2 3">
    <name type="scientific">Pseudomonas typographi</name>
    <dbReference type="NCBI Taxonomy" id="2715964"/>
    <lineage>
        <taxon>Bacteria</taxon>
        <taxon>Pseudomonadati</taxon>
        <taxon>Pseudomonadota</taxon>
        <taxon>Gammaproteobacteria</taxon>
        <taxon>Pseudomonadales</taxon>
        <taxon>Pseudomonadaceae</taxon>
        <taxon>Pseudomonas</taxon>
    </lineage>
</organism>
<keyword evidence="1" id="KW-0732">Signal</keyword>
<evidence type="ECO:0008006" key="4">
    <source>
        <dbReference type="Google" id="ProtNLM"/>
    </source>
</evidence>
<dbReference type="RefSeq" id="WP_190420400.1">
    <property type="nucleotide sequence ID" value="NZ_JAAOCA010000012.1"/>
</dbReference>
<dbReference type="SUPFAM" id="SSF53474">
    <property type="entry name" value="alpha/beta-Hydrolases"/>
    <property type="match status" value="1"/>
</dbReference>
<dbReference type="PANTHER" id="PTHR35560:SF3">
    <property type="entry name" value="PEPTIDASE S9 PROLYL OLIGOPEPTIDASE CATALYTIC DOMAIN-CONTAINING PROTEIN"/>
    <property type="match status" value="1"/>
</dbReference>
<comment type="caution">
    <text evidence="2">The sequence shown here is derived from an EMBL/GenBank/DDBJ whole genome shotgun (WGS) entry which is preliminary data.</text>
</comment>
<evidence type="ECO:0000313" key="2">
    <source>
        <dbReference type="EMBL" id="MBD1599258.1"/>
    </source>
</evidence>
<gene>
    <name evidence="2" type="ORF">HAQ05_11160</name>
</gene>
<name>A0ABR7Z1L0_9PSED</name>
<protein>
    <recommendedName>
        <fullName evidence="4">Lipoprotein</fullName>
    </recommendedName>
</protein>
<dbReference type="PANTHER" id="PTHR35560">
    <property type="entry name" value="BLL0132 PROTEIN"/>
    <property type="match status" value="1"/>
</dbReference>
<sequence length="306" mass="32444">MKHRLIAALLAVPLPALASTFERFDSLPGHGSLGAYVSTAQAPQQAVITLHGYPRDARRTFDATVAAVAPDTLVLAPLFQVPAGEAEHCHSPAEPAAQAGDLLWRCGSWLAGAPAENDRAVTAFAAVDALIAQVGQRWPSVKVVTVAGFSAGAQWVQHYAAFAQQPPAGGRLRFVVASPGSWLYPDTWRPYPQADCPAQNHWKYGLEQLPGWLPQGAEQARAQYRAADISYLAGALDHGDSPAAHGKILDRSCPALAQGPWRLQRAQAFTEHLGQPLQVVPGCAHDVRCVFGSAQGRQALAAPPAG</sequence>
<feature type="signal peptide" evidence="1">
    <location>
        <begin position="1"/>
        <end position="18"/>
    </location>
</feature>
<dbReference type="InterPro" id="IPR029058">
    <property type="entry name" value="AB_hydrolase_fold"/>
</dbReference>
<dbReference type="Gene3D" id="3.40.50.1820">
    <property type="entry name" value="alpha/beta hydrolase"/>
    <property type="match status" value="1"/>
</dbReference>
<evidence type="ECO:0000313" key="3">
    <source>
        <dbReference type="Proteomes" id="UP000805841"/>
    </source>
</evidence>
<reference evidence="2 3" key="1">
    <citation type="journal article" date="2020" name="Insects">
        <title>Bacteria Belonging to Pseudomonas typographi sp. nov. from the Bark Beetle Ips typographus Have Genomic Potential to Aid in the Host Ecology.</title>
        <authorList>
            <person name="Peral-Aranega E."/>
            <person name="Saati-Santamaria Z."/>
            <person name="Kolarik M."/>
            <person name="Rivas R."/>
            <person name="Garcia-Fraile P."/>
        </authorList>
    </citation>
    <scope>NUCLEOTIDE SEQUENCE [LARGE SCALE GENOMIC DNA]</scope>
    <source>
        <strain evidence="2 3">CA3A</strain>
    </source>
</reference>
<proteinExistence type="predicted"/>
<feature type="chain" id="PRO_5045164708" description="Lipoprotein" evidence="1">
    <location>
        <begin position="19"/>
        <end position="306"/>
    </location>
</feature>
<keyword evidence="3" id="KW-1185">Reference proteome</keyword>
<dbReference type="EMBL" id="JAAOCA010000012">
    <property type="protein sequence ID" value="MBD1599258.1"/>
    <property type="molecule type" value="Genomic_DNA"/>
</dbReference>
<dbReference type="Proteomes" id="UP000805841">
    <property type="component" value="Unassembled WGS sequence"/>
</dbReference>